<feature type="compositionally biased region" description="Basic and acidic residues" evidence="1">
    <location>
        <begin position="206"/>
        <end position="215"/>
    </location>
</feature>
<protein>
    <submittedName>
        <fullName evidence="2">Uncharacterized protein</fullName>
    </submittedName>
</protein>
<feature type="region of interest" description="Disordered" evidence="1">
    <location>
        <begin position="183"/>
        <end position="215"/>
    </location>
</feature>
<comment type="caution">
    <text evidence="2">The sequence shown here is derived from an EMBL/GenBank/DDBJ whole genome shotgun (WGS) entry which is preliminary data.</text>
</comment>
<dbReference type="AlphaFoldDB" id="A0A6B0QRF4"/>
<dbReference type="EMBL" id="VBQZ03000004">
    <property type="protein sequence ID" value="MXQ80478.1"/>
    <property type="molecule type" value="Genomic_DNA"/>
</dbReference>
<accession>A0A6B0QRF4</accession>
<organism evidence="2 3">
    <name type="scientific">Bos mutus</name>
    <name type="common">wild yak</name>
    <dbReference type="NCBI Taxonomy" id="72004"/>
    <lineage>
        <taxon>Eukaryota</taxon>
        <taxon>Metazoa</taxon>
        <taxon>Chordata</taxon>
        <taxon>Craniata</taxon>
        <taxon>Vertebrata</taxon>
        <taxon>Euteleostomi</taxon>
        <taxon>Mammalia</taxon>
        <taxon>Eutheria</taxon>
        <taxon>Laurasiatheria</taxon>
        <taxon>Artiodactyla</taxon>
        <taxon>Ruminantia</taxon>
        <taxon>Pecora</taxon>
        <taxon>Bovidae</taxon>
        <taxon>Bovinae</taxon>
        <taxon>Bos</taxon>
    </lineage>
</organism>
<sequence length="215" mass="23777">MTNVKRCQIANPSFNLSALTRIPSTILGSIHHVDFGDLIEVLGSQTLPLVKDNAYLDVVLPPPLLWCCKIELPFRTCAWLFWNLPHNPAPFSKTGNAMHEQTKRNPGPGSKVKLLQRPKAIFAMHLALRRGPFQTSILRKPSFLPDITPRQSVYKCEVYGAQIPVSDDLGTKTACGFSSKILEQQRADSTPPPTAGAPVPVGTRGRTLDAEWERL</sequence>
<dbReference type="Proteomes" id="UP000322234">
    <property type="component" value="Unassembled WGS sequence"/>
</dbReference>
<keyword evidence="3" id="KW-1185">Reference proteome</keyword>
<evidence type="ECO:0000313" key="2">
    <source>
        <dbReference type="EMBL" id="MXQ80478.1"/>
    </source>
</evidence>
<evidence type="ECO:0000313" key="3">
    <source>
        <dbReference type="Proteomes" id="UP000322234"/>
    </source>
</evidence>
<gene>
    <name evidence="2" type="ORF">E5288_WYG006212</name>
</gene>
<reference evidence="2" key="1">
    <citation type="submission" date="2019-10" db="EMBL/GenBank/DDBJ databases">
        <title>The sequence and de novo assembly of the wild yak genome.</title>
        <authorList>
            <person name="Liu Y."/>
        </authorList>
    </citation>
    <scope>NUCLEOTIDE SEQUENCE [LARGE SCALE GENOMIC DNA]</scope>
    <source>
        <strain evidence="2">WY2019</strain>
    </source>
</reference>
<evidence type="ECO:0000256" key="1">
    <source>
        <dbReference type="SAM" id="MobiDB-lite"/>
    </source>
</evidence>
<proteinExistence type="predicted"/>
<name>A0A6B0QRF4_9CETA</name>